<organism evidence="2 3">
    <name type="scientific">Pseudokineococcus basanitobsidens</name>
    <dbReference type="NCBI Taxonomy" id="1926649"/>
    <lineage>
        <taxon>Bacteria</taxon>
        <taxon>Bacillati</taxon>
        <taxon>Actinomycetota</taxon>
        <taxon>Actinomycetes</taxon>
        <taxon>Kineosporiales</taxon>
        <taxon>Kineosporiaceae</taxon>
        <taxon>Pseudokineococcus</taxon>
    </lineage>
</organism>
<feature type="transmembrane region" description="Helical" evidence="1">
    <location>
        <begin position="154"/>
        <end position="175"/>
    </location>
</feature>
<dbReference type="RefSeq" id="WP_339576354.1">
    <property type="nucleotide sequence ID" value="NZ_JBBIAA010000047.1"/>
</dbReference>
<evidence type="ECO:0000313" key="2">
    <source>
        <dbReference type="EMBL" id="MEJ5946981.1"/>
    </source>
</evidence>
<keyword evidence="1" id="KW-1133">Transmembrane helix</keyword>
<keyword evidence="1" id="KW-0812">Transmembrane</keyword>
<evidence type="ECO:0008006" key="4">
    <source>
        <dbReference type="Google" id="ProtNLM"/>
    </source>
</evidence>
<evidence type="ECO:0000256" key="1">
    <source>
        <dbReference type="SAM" id="Phobius"/>
    </source>
</evidence>
<keyword evidence="3" id="KW-1185">Reference proteome</keyword>
<name>A0ABU8RPU1_9ACTN</name>
<feature type="transmembrane region" description="Helical" evidence="1">
    <location>
        <begin position="128"/>
        <end position="148"/>
    </location>
</feature>
<evidence type="ECO:0000313" key="3">
    <source>
        <dbReference type="Proteomes" id="UP001387100"/>
    </source>
</evidence>
<reference evidence="2 3" key="1">
    <citation type="journal article" date="2017" name="Int. J. Syst. Evol. Microbiol.">
        <title>Pseudokineococcus basanitobsidens sp. nov., isolated from volcanic rock.</title>
        <authorList>
            <person name="Lee D.W."/>
            <person name="Park M.Y."/>
            <person name="Kim J.J."/>
            <person name="Kim B.S."/>
        </authorList>
    </citation>
    <scope>NUCLEOTIDE SEQUENCE [LARGE SCALE GENOMIC DNA]</scope>
    <source>
        <strain evidence="2 3">DSM 103726</strain>
    </source>
</reference>
<proteinExistence type="predicted"/>
<sequence length="201" mass="21738">MSTQLLLDDGLADLVHARGAGPSPFVERNAQEAFVGSGLITRLPTLQTLPVDELLDLRSELTVQRRKYLRAVSSLSQKMTTTAFAPERADELDHLWRTDVSPALDDLRSQLVEHSLVRELARRAGSDARTFVTATGVGGFGWLSLGVLRDVDLMAALVAAAPAAGVAATSFFNALQGRRSGQREATTQDLYYLVALAERSS</sequence>
<accession>A0ABU8RPU1</accession>
<dbReference type="Proteomes" id="UP001387100">
    <property type="component" value="Unassembled WGS sequence"/>
</dbReference>
<keyword evidence="1" id="KW-0472">Membrane</keyword>
<gene>
    <name evidence="2" type="ORF">WDZ17_16930</name>
</gene>
<comment type="caution">
    <text evidence="2">The sequence shown here is derived from an EMBL/GenBank/DDBJ whole genome shotgun (WGS) entry which is preliminary data.</text>
</comment>
<dbReference type="EMBL" id="JBBIAA010000047">
    <property type="protein sequence ID" value="MEJ5946981.1"/>
    <property type="molecule type" value="Genomic_DNA"/>
</dbReference>
<protein>
    <recommendedName>
        <fullName evidence="4">Golgi phosphoprotein 3 GPP34</fullName>
    </recommendedName>
</protein>